<organism evidence="2 3">
    <name type="scientific">Kribbella orskensis</name>
    <dbReference type="NCBI Taxonomy" id="2512216"/>
    <lineage>
        <taxon>Bacteria</taxon>
        <taxon>Bacillati</taxon>
        <taxon>Actinomycetota</taxon>
        <taxon>Actinomycetes</taxon>
        <taxon>Propionibacteriales</taxon>
        <taxon>Kribbellaceae</taxon>
        <taxon>Kribbella</taxon>
    </lineage>
</organism>
<name>A0ABY2B7D6_9ACTN</name>
<reference evidence="2 3" key="1">
    <citation type="journal article" date="2015" name="Stand. Genomic Sci.">
        <title>Genomic Encyclopedia of Bacterial and Archaeal Type Strains, Phase III: the genomes of soil and plant-associated and newly described type strains.</title>
        <authorList>
            <person name="Whitman W.B."/>
            <person name="Woyke T."/>
            <person name="Klenk H.P."/>
            <person name="Zhou Y."/>
            <person name="Lilburn T.G."/>
            <person name="Beck B.J."/>
            <person name="De Vos P."/>
            <person name="Vandamme P."/>
            <person name="Eisen J.A."/>
            <person name="Garrity G."/>
            <person name="Hugenholtz P."/>
            <person name="Kyrpides N.C."/>
        </authorList>
    </citation>
    <scope>NUCLEOTIDE SEQUENCE [LARGE SCALE GENOMIC DNA]</scope>
    <source>
        <strain evidence="2 3">VKM Ac-2538</strain>
    </source>
</reference>
<protein>
    <submittedName>
        <fullName evidence="2">Quinol monooxygenase YgiN</fullName>
    </submittedName>
</protein>
<keyword evidence="2" id="KW-0560">Oxidoreductase</keyword>
<comment type="caution">
    <text evidence="2">The sequence shown here is derived from an EMBL/GenBank/DDBJ whole genome shotgun (WGS) entry which is preliminary data.</text>
</comment>
<dbReference type="InterPro" id="IPR050744">
    <property type="entry name" value="AI-2_Isomerase_LsrG"/>
</dbReference>
<dbReference type="EMBL" id="SLWM01000035">
    <property type="protein sequence ID" value="TCO10234.1"/>
    <property type="molecule type" value="Genomic_DNA"/>
</dbReference>
<dbReference type="RefSeq" id="WP_132196684.1">
    <property type="nucleotide sequence ID" value="NZ_SLWM01000035.1"/>
</dbReference>
<dbReference type="Pfam" id="PF03992">
    <property type="entry name" value="ABM"/>
    <property type="match status" value="1"/>
</dbReference>
<dbReference type="PROSITE" id="PS51725">
    <property type="entry name" value="ABM"/>
    <property type="match status" value="1"/>
</dbReference>
<accession>A0ABY2B7D6</accession>
<dbReference type="PANTHER" id="PTHR33336:SF3">
    <property type="entry name" value="ABM DOMAIN-CONTAINING PROTEIN"/>
    <property type="match status" value="1"/>
</dbReference>
<feature type="domain" description="ABM" evidence="1">
    <location>
        <begin position="2"/>
        <end position="92"/>
    </location>
</feature>
<dbReference type="Proteomes" id="UP000295818">
    <property type="component" value="Unassembled WGS sequence"/>
</dbReference>
<keyword evidence="2" id="KW-0503">Monooxygenase</keyword>
<dbReference type="InterPro" id="IPR011008">
    <property type="entry name" value="Dimeric_a/b-barrel"/>
</dbReference>
<dbReference type="GO" id="GO:0004497">
    <property type="term" value="F:monooxygenase activity"/>
    <property type="evidence" value="ECO:0007669"/>
    <property type="project" value="UniProtKB-KW"/>
</dbReference>
<dbReference type="PANTHER" id="PTHR33336">
    <property type="entry name" value="QUINOL MONOOXYGENASE YGIN-RELATED"/>
    <property type="match status" value="1"/>
</dbReference>
<gene>
    <name evidence="2" type="ORF">EV644_13533</name>
</gene>
<sequence>MITLTVSLQVVPGHLDAFVDAIRTNAERSFTDEPGCLAFDVSQDLADDHHFTLHETYAGEAAVDAHRAAPHFKVWRAAVAEHVVPGSQVNTLARRLFHHHSPEANR</sequence>
<evidence type="ECO:0000259" key="1">
    <source>
        <dbReference type="PROSITE" id="PS51725"/>
    </source>
</evidence>
<dbReference type="SUPFAM" id="SSF54909">
    <property type="entry name" value="Dimeric alpha+beta barrel"/>
    <property type="match status" value="1"/>
</dbReference>
<evidence type="ECO:0000313" key="2">
    <source>
        <dbReference type="EMBL" id="TCO10234.1"/>
    </source>
</evidence>
<dbReference type="InterPro" id="IPR007138">
    <property type="entry name" value="ABM_dom"/>
</dbReference>
<keyword evidence="3" id="KW-1185">Reference proteome</keyword>
<dbReference type="Gene3D" id="3.30.70.100">
    <property type="match status" value="1"/>
</dbReference>
<evidence type="ECO:0000313" key="3">
    <source>
        <dbReference type="Proteomes" id="UP000295818"/>
    </source>
</evidence>
<proteinExistence type="predicted"/>